<dbReference type="HAMAP" id="MF_00406">
    <property type="entry name" value="FabZ"/>
    <property type="match status" value="1"/>
</dbReference>
<evidence type="ECO:0000313" key="11">
    <source>
        <dbReference type="EMBL" id="SEN70110.1"/>
    </source>
</evidence>
<protein>
    <recommendedName>
        <fullName evidence="10">3-hydroxyacyl-[acyl-carrier-protein] dehydratase FabZ</fullName>
        <ecNumber evidence="10">4.2.1.59</ecNumber>
    </recommendedName>
    <alternativeName>
        <fullName evidence="10">(3R)-hydroxymyristoyl-[acyl-carrier-protein] dehydratase</fullName>
        <shortName evidence="10">(3R)-hydroxymyristoyl-ACP dehydrase</shortName>
    </alternativeName>
    <alternativeName>
        <fullName evidence="10">Beta-hydroxyacyl-ACP dehydratase</fullName>
    </alternativeName>
</protein>
<dbReference type="OrthoDB" id="9772788at2"/>
<evidence type="ECO:0000313" key="12">
    <source>
        <dbReference type="Proteomes" id="UP000199512"/>
    </source>
</evidence>
<evidence type="ECO:0000256" key="6">
    <source>
        <dbReference type="ARBA" id="ARBA00022556"/>
    </source>
</evidence>
<dbReference type="RefSeq" id="WP_091975704.1">
    <property type="nucleotide sequence ID" value="NZ_CAUWDX010000078.1"/>
</dbReference>
<dbReference type="STRING" id="215200.SAMN05216454_10891"/>
<dbReference type="InterPro" id="IPR029069">
    <property type="entry name" value="HotDog_dom_sf"/>
</dbReference>
<organism evidence="11 12">
    <name type="scientific">Peptostreptococcus russellii</name>
    <dbReference type="NCBI Taxonomy" id="215200"/>
    <lineage>
        <taxon>Bacteria</taxon>
        <taxon>Bacillati</taxon>
        <taxon>Bacillota</taxon>
        <taxon>Clostridia</taxon>
        <taxon>Peptostreptococcales</taxon>
        <taxon>Peptostreptococcaceae</taxon>
        <taxon>Peptostreptococcus</taxon>
    </lineage>
</organism>
<dbReference type="GO" id="GO:0019171">
    <property type="term" value="F:(3R)-hydroxyacyl-[acyl-carrier-protein] dehydratase activity"/>
    <property type="evidence" value="ECO:0007669"/>
    <property type="project" value="UniProtKB-EC"/>
</dbReference>
<dbReference type="Pfam" id="PF07977">
    <property type="entry name" value="FabA"/>
    <property type="match status" value="1"/>
</dbReference>
<dbReference type="Proteomes" id="UP000199512">
    <property type="component" value="Unassembled WGS sequence"/>
</dbReference>
<dbReference type="GO" id="GO:0009245">
    <property type="term" value="P:lipid A biosynthetic process"/>
    <property type="evidence" value="ECO:0007669"/>
    <property type="project" value="UniProtKB-UniRule"/>
</dbReference>
<dbReference type="CDD" id="cd01288">
    <property type="entry name" value="FabZ"/>
    <property type="match status" value="1"/>
</dbReference>
<dbReference type="GO" id="GO:0016020">
    <property type="term" value="C:membrane"/>
    <property type="evidence" value="ECO:0007669"/>
    <property type="project" value="GOC"/>
</dbReference>
<gene>
    <name evidence="10" type="primary">fabZ</name>
    <name evidence="11" type="ORF">SAMN05216454_10891</name>
</gene>
<feature type="active site" evidence="10">
    <location>
        <position position="48"/>
    </location>
</feature>
<evidence type="ECO:0000256" key="8">
    <source>
        <dbReference type="ARBA" id="ARBA00023239"/>
    </source>
</evidence>
<evidence type="ECO:0000256" key="9">
    <source>
        <dbReference type="ARBA" id="ARBA00025049"/>
    </source>
</evidence>
<dbReference type="InterPro" id="IPR010084">
    <property type="entry name" value="FabZ"/>
</dbReference>
<dbReference type="EC" id="4.2.1.59" evidence="10"/>
<dbReference type="PANTHER" id="PTHR30272:SF1">
    <property type="entry name" value="3-HYDROXYACYL-[ACYL-CARRIER-PROTEIN] DEHYDRATASE"/>
    <property type="match status" value="1"/>
</dbReference>
<dbReference type="GO" id="GO:0006633">
    <property type="term" value="P:fatty acid biosynthetic process"/>
    <property type="evidence" value="ECO:0007669"/>
    <property type="project" value="UniProtKB-UniRule"/>
</dbReference>
<evidence type="ECO:0000256" key="1">
    <source>
        <dbReference type="ARBA" id="ARBA00001055"/>
    </source>
</evidence>
<dbReference type="InterPro" id="IPR013114">
    <property type="entry name" value="FabA_FabZ"/>
</dbReference>
<accession>A0A1H8IME9</accession>
<dbReference type="PANTHER" id="PTHR30272">
    <property type="entry name" value="3-HYDROXYACYL-[ACYL-CARRIER-PROTEIN] DEHYDRATASE"/>
    <property type="match status" value="1"/>
</dbReference>
<keyword evidence="7 10" id="KW-0443">Lipid metabolism</keyword>
<comment type="catalytic activity">
    <reaction evidence="1 10">
        <text>a (3R)-hydroxyacyl-[ACP] = a (2E)-enoyl-[ACP] + H2O</text>
        <dbReference type="Rhea" id="RHEA:13097"/>
        <dbReference type="Rhea" id="RHEA-COMP:9925"/>
        <dbReference type="Rhea" id="RHEA-COMP:9945"/>
        <dbReference type="ChEBI" id="CHEBI:15377"/>
        <dbReference type="ChEBI" id="CHEBI:78784"/>
        <dbReference type="ChEBI" id="CHEBI:78827"/>
        <dbReference type="EC" id="4.2.1.59"/>
    </reaction>
</comment>
<sequence length="141" mass="15837">MLNIEEIKKIIPHRYPFLLIDNVVDMEIGKSCHAVKCITATEPWFQGHFPEYNVMPGVLLIEAMAQAGAVSILSIEENKGKIAFFSGIKNAKFRKEVRPGDKIDIFVNIIKMRKQFGVGEGKIYSDGELCVEGEISFFLGE</sequence>
<keyword evidence="5 10" id="KW-0444">Lipid biosynthesis</keyword>
<evidence type="ECO:0000256" key="3">
    <source>
        <dbReference type="ARBA" id="ARBA00009174"/>
    </source>
</evidence>
<evidence type="ECO:0000256" key="4">
    <source>
        <dbReference type="ARBA" id="ARBA00022490"/>
    </source>
</evidence>
<evidence type="ECO:0000256" key="5">
    <source>
        <dbReference type="ARBA" id="ARBA00022516"/>
    </source>
</evidence>
<comment type="function">
    <text evidence="9 10">Involved in unsaturated fatty acids biosynthesis. Catalyzes the dehydration of short chain beta-hydroxyacyl-ACPs and long chain saturated and unsaturated beta-hydroxyacyl-ACPs.</text>
</comment>
<dbReference type="EMBL" id="FODF01000008">
    <property type="protein sequence ID" value="SEN70110.1"/>
    <property type="molecule type" value="Genomic_DNA"/>
</dbReference>
<keyword evidence="8 10" id="KW-0456">Lyase</keyword>
<keyword evidence="12" id="KW-1185">Reference proteome</keyword>
<proteinExistence type="inferred from homology"/>
<comment type="similarity">
    <text evidence="3 10">Belongs to the thioester dehydratase family. FabZ subfamily.</text>
</comment>
<reference evidence="11 12" key="1">
    <citation type="submission" date="2016-10" db="EMBL/GenBank/DDBJ databases">
        <authorList>
            <person name="de Groot N.N."/>
        </authorList>
    </citation>
    <scope>NUCLEOTIDE SEQUENCE [LARGE SCALE GENOMIC DNA]</scope>
    <source>
        <strain evidence="11 12">Calf135</strain>
    </source>
</reference>
<dbReference type="SUPFAM" id="SSF54637">
    <property type="entry name" value="Thioesterase/thiol ester dehydrase-isomerase"/>
    <property type="match status" value="1"/>
</dbReference>
<dbReference type="GO" id="GO:0005737">
    <property type="term" value="C:cytoplasm"/>
    <property type="evidence" value="ECO:0007669"/>
    <property type="project" value="UniProtKB-SubCell"/>
</dbReference>
<dbReference type="NCBIfam" id="NF000582">
    <property type="entry name" value="PRK00006.1"/>
    <property type="match status" value="1"/>
</dbReference>
<keyword evidence="4 10" id="KW-0963">Cytoplasm</keyword>
<evidence type="ECO:0000256" key="2">
    <source>
        <dbReference type="ARBA" id="ARBA00004496"/>
    </source>
</evidence>
<comment type="subcellular location">
    <subcellularLocation>
        <location evidence="2 10">Cytoplasm</location>
    </subcellularLocation>
</comment>
<evidence type="ECO:0000256" key="7">
    <source>
        <dbReference type="ARBA" id="ARBA00023098"/>
    </source>
</evidence>
<name>A0A1H8IME9_9FIRM</name>
<dbReference type="Gene3D" id="3.10.129.10">
    <property type="entry name" value="Hotdog Thioesterase"/>
    <property type="match status" value="1"/>
</dbReference>
<dbReference type="AlphaFoldDB" id="A0A1H8IME9"/>
<keyword evidence="6 10" id="KW-0441">Lipid A biosynthesis</keyword>
<evidence type="ECO:0000256" key="10">
    <source>
        <dbReference type="HAMAP-Rule" id="MF_00406"/>
    </source>
</evidence>
<dbReference type="FunFam" id="3.10.129.10:FF:000001">
    <property type="entry name" value="3-hydroxyacyl-[acyl-carrier-protein] dehydratase FabZ"/>
    <property type="match status" value="1"/>
</dbReference>